<protein>
    <submittedName>
        <fullName evidence="1">Uncharacterized protein</fullName>
    </submittedName>
</protein>
<keyword evidence="2" id="KW-1185">Reference proteome</keyword>
<accession>A0A9P4MDA2</accession>
<dbReference type="Proteomes" id="UP000799439">
    <property type="component" value="Unassembled WGS sequence"/>
</dbReference>
<reference evidence="1" key="1">
    <citation type="journal article" date="2020" name="Stud. Mycol.">
        <title>101 Dothideomycetes genomes: a test case for predicting lifestyles and emergence of pathogens.</title>
        <authorList>
            <person name="Haridas S."/>
            <person name="Albert R."/>
            <person name="Binder M."/>
            <person name="Bloem J."/>
            <person name="Labutti K."/>
            <person name="Salamov A."/>
            <person name="Andreopoulos B."/>
            <person name="Baker S."/>
            <person name="Barry K."/>
            <person name="Bills G."/>
            <person name="Bluhm B."/>
            <person name="Cannon C."/>
            <person name="Castanera R."/>
            <person name="Culley D."/>
            <person name="Daum C."/>
            <person name="Ezra D."/>
            <person name="Gonzalez J."/>
            <person name="Henrissat B."/>
            <person name="Kuo A."/>
            <person name="Liang C."/>
            <person name="Lipzen A."/>
            <person name="Lutzoni F."/>
            <person name="Magnuson J."/>
            <person name="Mondo S."/>
            <person name="Nolan M."/>
            <person name="Ohm R."/>
            <person name="Pangilinan J."/>
            <person name="Park H.-J."/>
            <person name="Ramirez L."/>
            <person name="Alfaro M."/>
            <person name="Sun H."/>
            <person name="Tritt A."/>
            <person name="Yoshinaga Y."/>
            <person name="Zwiers L.-H."/>
            <person name="Turgeon B."/>
            <person name="Goodwin S."/>
            <person name="Spatafora J."/>
            <person name="Crous P."/>
            <person name="Grigoriev I."/>
        </authorList>
    </citation>
    <scope>NUCLEOTIDE SEQUENCE</scope>
    <source>
        <strain evidence="1">CBS 260.36</strain>
    </source>
</reference>
<name>A0A9P4MDA2_9PEZI</name>
<organism evidence="1 2">
    <name type="scientific">Myriangium duriaei CBS 260.36</name>
    <dbReference type="NCBI Taxonomy" id="1168546"/>
    <lineage>
        <taxon>Eukaryota</taxon>
        <taxon>Fungi</taxon>
        <taxon>Dikarya</taxon>
        <taxon>Ascomycota</taxon>
        <taxon>Pezizomycotina</taxon>
        <taxon>Dothideomycetes</taxon>
        <taxon>Dothideomycetidae</taxon>
        <taxon>Myriangiales</taxon>
        <taxon>Myriangiaceae</taxon>
        <taxon>Myriangium</taxon>
    </lineage>
</organism>
<gene>
    <name evidence="1" type="ORF">K461DRAFT_51824</name>
</gene>
<evidence type="ECO:0000313" key="2">
    <source>
        <dbReference type="Proteomes" id="UP000799439"/>
    </source>
</evidence>
<comment type="caution">
    <text evidence="1">The sequence shown here is derived from an EMBL/GenBank/DDBJ whole genome shotgun (WGS) entry which is preliminary data.</text>
</comment>
<dbReference type="EMBL" id="ML996092">
    <property type="protein sequence ID" value="KAF2148707.1"/>
    <property type="molecule type" value="Genomic_DNA"/>
</dbReference>
<dbReference type="AlphaFoldDB" id="A0A9P4MDA2"/>
<proteinExistence type="predicted"/>
<sequence length="176" mass="19436">MHGVSAETAIGPPLVKLLEFPRLHDGLTTAVVPILDPLFQRTKPCLKRTSIWQQPSFYVDSYGSRSVITSTQRGSPLTRVLHEVPEGASSPPRCIRRHGYRIGIQPLDQLDDHMVDHQARHCRLGASSALLPDQPQTVTRHVQQVSGMFYPPAHSSPGYETLACSPYGPPLQWLGA</sequence>
<evidence type="ECO:0000313" key="1">
    <source>
        <dbReference type="EMBL" id="KAF2148707.1"/>
    </source>
</evidence>